<evidence type="ECO:0000313" key="2">
    <source>
        <dbReference type="EMBL" id="CAI9974694.1"/>
    </source>
</evidence>
<evidence type="ECO:0000313" key="4">
    <source>
        <dbReference type="Proteomes" id="UP001642409"/>
    </source>
</evidence>
<dbReference type="AlphaFoldDB" id="A0AA86UZM0"/>
<comment type="caution">
    <text evidence="2">The sequence shown here is derived from an EMBL/GenBank/DDBJ whole genome shotgun (WGS) entry which is preliminary data.</text>
</comment>
<reference evidence="2" key="1">
    <citation type="submission" date="2023-06" db="EMBL/GenBank/DDBJ databases">
        <authorList>
            <person name="Kurt Z."/>
        </authorList>
    </citation>
    <scope>NUCLEOTIDE SEQUENCE</scope>
</reference>
<evidence type="ECO:0000256" key="1">
    <source>
        <dbReference type="SAM" id="MobiDB-lite"/>
    </source>
</evidence>
<evidence type="ECO:0000313" key="3">
    <source>
        <dbReference type="EMBL" id="CAL6080642.1"/>
    </source>
</evidence>
<sequence>MLKQLLNKNKPSALSQQNMDGKRKKNKLLQFKQDTNNPVLNEIMLQMRDKKKLAELGRNYVFVFVFEYDLTTLIKIVQYYNLQKRRKFTIHKQINQTENILQYLTLIVTIL</sequence>
<dbReference type="EMBL" id="CAXDID020000347">
    <property type="protein sequence ID" value="CAL6080642.1"/>
    <property type="molecule type" value="Genomic_DNA"/>
</dbReference>
<keyword evidence="4" id="KW-1185">Reference proteome</keyword>
<reference evidence="3 4" key="2">
    <citation type="submission" date="2024-07" db="EMBL/GenBank/DDBJ databases">
        <authorList>
            <person name="Akdeniz Z."/>
        </authorList>
    </citation>
    <scope>NUCLEOTIDE SEQUENCE [LARGE SCALE GENOMIC DNA]</scope>
</reference>
<feature type="compositionally biased region" description="Polar residues" evidence="1">
    <location>
        <begin position="1"/>
        <end position="19"/>
    </location>
</feature>
<dbReference type="EMBL" id="CATOUU010001153">
    <property type="protein sequence ID" value="CAI9974694.1"/>
    <property type="molecule type" value="Genomic_DNA"/>
</dbReference>
<organism evidence="2">
    <name type="scientific">Hexamita inflata</name>
    <dbReference type="NCBI Taxonomy" id="28002"/>
    <lineage>
        <taxon>Eukaryota</taxon>
        <taxon>Metamonada</taxon>
        <taxon>Diplomonadida</taxon>
        <taxon>Hexamitidae</taxon>
        <taxon>Hexamitinae</taxon>
        <taxon>Hexamita</taxon>
    </lineage>
</organism>
<accession>A0AA86UZM0</accession>
<feature type="region of interest" description="Disordered" evidence="1">
    <location>
        <begin position="1"/>
        <end position="26"/>
    </location>
</feature>
<protein>
    <submittedName>
        <fullName evidence="3">Hypothetical_protein</fullName>
    </submittedName>
</protein>
<gene>
    <name evidence="3" type="ORF">HINF_LOCUS59965</name>
    <name evidence="2" type="ORF">HINF_LOCUS62339</name>
</gene>
<name>A0AA86UZM0_9EUKA</name>
<proteinExistence type="predicted"/>
<dbReference type="Proteomes" id="UP001642409">
    <property type="component" value="Unassembled WGS sequence"/>
</dbReference>